<feature type="region of interest" description="Disordered" evidence="1">
    <location>
        <begin position="101"/>
        <end position="120"/>
    </location>
</feature>
<protein>
    <submittedName>
        <fullName evidence="3">DUF1622 domain-containing protein</fullName>
    </submittedName>
</protein>
<dbReference type="Pfam" id="PF07784">
    <property type="entry name" value="DUF1622"/>
    <property type="match status" value="1"/>
</dbReference>
<feature type="transmembrane region" description="Helical" evidence="2">
    <location>
        <begin position="51"/>
        <end position="72"/>
    </location>
</feature>
<dbReference type="PANTHER" id="PTHR38468">
    <property type="entry name" value="SLL0939 PROTEIN"/>
    <property type="match status" value="1"/>
</dbReference>
<sequence length="120" mass="13064">MSHNWMVSLCQLLALFVIFTGIVKSLLVYLRHGLLSGHSALAFQESRLEMGYAFSLGLGFPIGGSILKTTIAPSWNDIGQLAAIIAIRTLLNSLLLQAITGSSSDGDDRDRTSLWDRLKS</sequence>
<name>A0A6H1TWX8_9CYAN</name>
<keyword evidence="2" id="KW-0812">Transmembrane</keyword>
<feature type="compositionally biased region" description="Basic and acidic residues" evidence="1">
    <location>
        <begin position="106"/>
        <end position="120"/>
    </location>
</feature>
<organism evidence="3 4">
    <name type="scientific">Oxynema aestuarii AP17</name>
    <dbReference type="NCBI Taxonomy" id="2064643"/>
    <lineage>
        <taxon>Bacteria</taxon>
        <taxon>Bacillati</taxon>
        <taxon>Cyanobacteriota</taxon>
        <taxon>Cyanophyceae</taxon>
        <taxon>Oscillatoriophycideae</taxon>
        <taxon>Oscillatoriales</taxon>
        <taxon>Oscillatoriaceae</taxon>
        <taxon>Oxynema</taxon>
        <taxon>Oxynema aestuarii</taxon>
    </lineage>
</organism>
<proteinExistence type="predicted"/>
<evidence type="ECO:0000256" key="1">
    <source>
        <dbReference type="SAM" id="MobiDB-lite"/>
    </source>
</evidence>
<evidence type="ECO:0000313" key="3">
    <source>
        <dbReference type="EMBL" id="QIZ71102.1"/>
    </source>
</evidence>
<feature type="transmembrane region" description="Helical" evidence="2">
    <location>
        <begin position="6"/>
        <end position="30"/>
    </location>
</feature>
<dbReference type="AlphaFoldDB" id="A0A6H1TWX8"/>
<reference evidence="3 4" key="1">
    <citation type="submission" date="2020-04" db="EMBL/GenBank/DDBJ databases">
        <authorList>
            <person name="Basu S."/>
            <person name="Maruthanayagam V."/>
            <person name="Chakraborty S."/>
            <person name="Pramanik A."/>
            <person name="Mukherjee J."/>
            <person name="Brink B."/>
        </authorList>
    </citation>
    <scope>NUCLEOTIDE SEQUENCE [LARGE SCALE GENOMIC DNA]</scope>
    <source>
        <strain evidence="3 4">AP17</strain>
    </source>
</reference>
<accession>A0A6H1TWX8</accession>
<gene>
    <name evidence="3" type="ORF">HCG48_11395</name>
</gene>
<dbReference type="InterPro" id="IPR012427">
    <property type="entry name" value="DUF1622"/>
</dbReference>
<dbReference type="Proteomes" id="UP000500857">
    <property type="component" value="Chromosome"/>
</dbReference>
<dbReference type="PANTHER" id="PTHR38468:SF1">
    <property type="entry name" value="SLL0939 PROTEIN"/>
    <property type="match status" value="1"/>
</dbReference>
<dbReference type="EMBL" id="CP051167">
    <property type="protein sequence ID" value="QIZ71102.1"/>
    <property type="molecule type" value="Genomic_DNA"/>
</dbReference>
<dbReference type="KEGG" id="oxy:HCG48_11395"/>
<dbReference type="RefSeq" id="WP_168569257.1">
    <property type="nucleotide sequence ID" value="NZ_CP051167.1"/>
</dbReference>
<keyword evidence="2" id="KW-1133">Transmembrane helix</keyword>
<keyword evidence="2" id="KW-0472">Membrane</keyword>
<keyword evidence="4" id="KW-1185">Reference proteome</keyword>
<evidence type="ECO:0000313" key="4">
    <source>
        <dbReference type="Proteomes" id="UP000500857"/>
    </source>
</evidence>
<evidence type="ECO:0000256" key="2">
    <source>
        <dbReference type="SAM" id="Phobius"/>
    </source>
</evidence>